<organism evidence="1 2">
    <name type="scientific">Natronorubrum thiooxidans</name>
    <dbReference type="NCBI Taxonomy" id="308853"/>
    <lineage>
        <taxon>Archaea</taxon>
        <taxon>Methanobacteriati</taxon>
        <taxon>Methanobacteriota</taxon>
        <taxon>Stenosarchaea group</taxon>
        <taxon>Halobacteria</taxon>
        <taxon>Halobacteriales</taxon>
        <taxon>Natrialbaceae</taxon>
        <taxon>Natronorubrum</taxon>
    </lineage>
</organism>
<name>A0A1N7GLJ9_9EURY</name>
<dbReference type="STRING" id="308853.SAMN05421752_11339"/>
<gene>
    <name evidence="1" type="ORF">SAMN05421752_11339</name>
</gene>
<evidence type="ECO:0000313" key="2">
    <source>
        <dbReference type="Proteomes" id="UP000185936"/>
    </source>
</evidence>
<reference evidence="2" key="1">
    <citation type="submission" date="2017-01" db="EMBL/GenBank/DDBJ databases">
        <authorList>
            <person name="Varghese N."/>
            <person name="Submissions S."/>
        </authorList>
    </citation>
    <scope>NUCLEOTIDE SEQUENCE [LARGE SCALE GENOMIC DNA]</scope>
    <source>
        <strain evidence="2">type strain: HArc-</strain>
    </source>
</reference>
<dbReference type="AlphaFoldDB" id="A0A1N7GLJ9"/>
<dbReference type="Proteomes" id="UP000185936">
    <property type="component" value="Unassembled WGS sequence"/>
</dbReference>
<proteinExistence type="predicted"/>
<keyword evidence="2" id="KW-1185">Reference proteome</keyword>
<protein>
    <submittedName>
        <fullName evidence="1">Uncharacterized protein</fullName>
    </submittedName>
</protein>
<sequence length="65" mass="7438">MSVTWFDEVGEHSSRIGYGGPLETVLLRHANPDTVRDERLEEVAETLVELLQTVADRDHEIPDHR</sequence>
<dbReference type="EMBL" id="FTNR01000013">
    <property type="protein sequence ID" value="SIS13386.1"/>
    <property type="molecule type" value="Genomic_DNA"/>
</dbReference>
<evidence type="ECO:0000313" key="1">
    <source>
        <dbReference type="EMBL" id="SIS13386.1"/>
    </source>
</evidence>
<accession>A0A1N7GLJ9</accession>